<evidence type="ECO:0000313" key="1">
    <source>
        <dbReference type="EMBL" id="JAD23422.1"/>
    </source>
</evidence>
<reference evidence="1" key="1">
    <citation type="submission" date="2014-09" db="EMBL/GenBank/DDBJ databases">
        <authorList>
            <person name="Magalhaes I.L.F."/>
            <person name="Oliveira U."/>
            <person name="Santos F.R."/>
            <person name="Vidigal T.H.D.A."/>
            <person name="Brescovit A.D."/>
            <person name="Santos A.J."/>
        </authorList>
    </citation>
    <scope>NUCLEOTIDE SEQUENCE</scope>
    <source>
        <tissue evidence="1">Shoot tissue taken approximately 20 cm above the soil surface</tissue>
    </source>
</reference>
<protein>
    <submittedName>
        <fullName evidence="1">Uncharacterized protein</fullName>
    </submittedName>
</protein>
<accession>A0A0A8YLG4</accession>
<sequence length="23" mass="2509">MHCNSWGSAFKVSWVARSGLLDG</sequence>
<dbReference type="AlphaFoldDB" id="A0A0A8YLG4"/>
<name>A0A0A8YLG4_ARUDO</name>
<dbReference type="EMBL" id="GBRH01274473">
    <property type="protein sequence ID" value="JAD23422.1"/>
    <property type="molecule type" value="Transcribed_RNA"/>
</dbReference>
<proteinExistence type="predicted"/>
<reference evidence="1" key="2">
    <citation type="journal article" date="2015" name="Data Brief">
        <title>Shoot transcriptome of the giant reed, Arundo donax.</title>
        <authorList>
            <person name="Barrero R.A."/>
            <person name="Guerrero F.D."/>
            <person name="Moolhuijzen P."/>
            <person name="Goolsby J.A."/>
            <person name="Tidwell J."/>
            <person name="Bellgard S.E."/>
            <person name="Bellgard M.I."/>
        </authorList>
    </citation>
    <scope>NUCLEOTIDE SEQUENCE</scope>
    <source>
        <tissue evidence="1">Shoot tissue taken approximately 20 cm above the soil surface</tissue>
    </source>
</reference>
<organism evidence="1">
    <name type="scientific">Arundo donax</name>
    <name type="common">Giant reed</name>
    <name type="synonym">Donax arundinaceus</name>
    <dbReference type="NCBI Taxonomy" id="35708"/>
    <lineage>
        <taxon>Eukaryota</taxon>
        <taxon>Viridiplantae</taxon>
        <taxon>Streptophyta</taxon>
        <taxon>Embryophyta</taxon>
        <taxon>Tracheophyta</taxon>
        <taxon>Spermatophyta</taxon>
        <taxon>Magnoliopsida</taxon>
        <taxon>Liliopsida</taxon>
        <taxon>Poales</taxon>
        <taxon>Poaceae</taxon>
        <taxon>PACMAD clade</taxon>
        <taxon>Arundinoideae</taxon>
        <taxon>Arundineae</taxon>
        <taxon>Arundo</taxon>
    </lineage>
</organism>